<name>A0A1U7SYD9_CARSF</name>
<evidence type="ECO:0000259" key="3">
    <source>
        <dbReference type="Pfam" id="PF12480"/>
    </source>
</evidence>
<evidence type="ECO:0000259" key="6">
    <source>
        <dbReference type="Pfam" id="PF24630"/>
    </source>
</evidence>
<evidence type="ECO:0000256" key="1">
    <source>
        <dbReference type="ARBA" id="ARBA00008058"/>
    </source>
</evidence>
<protein>
    <submittedName>
        <fullName evidence="8">Protein FAM208B</fullName>
    </submittedName>
</protein>
<evidence type="ECO:0000259" key="4">
    <source>
        <dbReference type="Pfam" id="PF12509"/>
    </source>
</evidence>
<feature type="compositionally biased region" description="Polar residues" evidence="2">
    <location>
        <begin position="461"/>
        <end position="475"/>
    </location>
</feature>
<gene>
    <name evidence="8" type="primary">FAM208B</name>
</gene>
<feature type="domain" description="TASOR alpha/beta" evidence="5">
    <location>
        <begin position="2189"/>
        <end position="2284"/>
    </location>
</feature>
<dbReference type="Proteomes" id="UP000189704">
    <property type="component" value="Unplaced"/>
</dbReference>
<dbReference type="Pfam" id="PF12509">
    <property type="entry name" value="DUF3715"/>
    <property type="match status" value="1"/>
</dbReference>
<feature type="domain" description="TASOR pseudo-PARP" evidence="4">
    <location>
        <begin position="554"/>
        <end position="705"/>
    </location>
</feature>
<dbReference type="InterPro" id="IPR022168">
    <property type="entry name" value="GARIL-like_Rab2B-bd"/>
</dbReference>
<reference evidence="8" key="1">
    <citation type="submission" date="2025-08" db="UniProtKB">
        <authorList>
            <consortium name="RefSeq"/>
        </authorList>
    </citation>
    <scope>IDENTIFICATION</scope>
</reference>
<dbReference type="STRING" id="1868482.ENSTSYP00000034249"/>
<dbReference type="KEGG" id="csyr:103254208"/>
<dbReference type="Pfam" id="PF12480">
    <property type="entry name" value="GARIL_Rab2_bd"/>
    <property type="match status" value="1"/>
</dbReference>
<feature type="region of interest" description="Disordered" evidence="2">
    <location>
        <begin position="1086"/>
        <end position="1123"/>
    </location>
</feature>
<dbReference type="PANTHER" id="PTHR16207:SF10">
    <property type="entry name" value="PROTEIN TASOR 2"/>
    <property type="match status" value="1"/>
</dbReference>
<feature type="compositionally biased region" description="Polar residues" evidence="2">
    <location>
        <begin position="1403"/>
        <end position="1422"/>
    </location>
</feature>
<dbReference type="InterPro" id="IPR022188">
    <property type="entry name" value="TASOR_DUF3715"/>
</dbReference>
<dbReference type="Pfam" id="PF24630">
    <property type="entry name" value="PIN_TASOR"/>
    <property type="match status" value="1"/>
</dbReference>
<feature type="region of interest" description="Disordered" evidence="2">
    <location>
        <begin position="342"/>
        <end position="389"/>
    </location>
</feature>
<feature type="region of interest" description="Disordered" evidence="2">
    <location>
        <begin position="1019"/>
        <end position="1044"/>
    </location>
</feature>
<sequence>MATPVHQSMLEPSKNVLISPWKGKLIIQGCMLCDITLWSIYGTVIPVQLPHDLDFKYVIKVSSLKKRIPEAAFRKQNYLEQKVCCEDLCFNLYEVELSNRQGEKIDKLTEYIKKEQLAIIRCLEDRGFFILLTSSALVSEPDAGEEQVGLHGLHLFRSPSSARVKDLNVEDDISMKVIPVLPALNCALVEAKQSLHEEGTHPSTLVKHHFQELSKVDRSPALTASPQDGTKETAFLGKLPCGFDLVPPSEKCPLECLAQLKSYFSDPSGYILEVSTALDLLAERPQSPCVSDGICDVGFSLVMTPDPELFDSEAEVRKETEKKNNSEEKLKAKKGVVVPSSPVSNLRVQPKRKASMPPMMQSKKMNLGRPFPKRTTPRADNGSDSPTTLKLVKGLFPQKRKRGAEVLTAQFVQKTKWDRKNQEAPISKDVPVATSPKRTRKQEKPLVKTIPRAKPPVKKLPQQQRMNTVKGNQNSRIRKQPQPARGETASQLESEIISVGQEDAVSINTVEPENTTVAHKDLPGDSIVNYDSQALNMLADLALSSATSSTPAPESRNPPSSSELPQNEVLLSPKENSLRSTSDHEYHRGIKSQKGGLLPKPCSNKKGDSGSDFTPSQDEEGLASCGQAPAKAQPALIEETLEPSDASQSSSVSVEHSYALLLAEHSKKHIQQKAVLGPAFAKNGTRGPEAITPVGKVMPFRHQKTSPLQKLSEELLRRKTRWMSSRLKGFSRSHTVLSCDGSFKVTFKCENEYAFDLDSRYTNNPLEKTVVRALHGPWNTGLPENVEEVKLLLHMWVALFYSRQNKVIRSSRKVVEHSNPAKYVSINSTLESYELSEIEESPSMESQSTDPLLETSDVSRGPATDVSFPDPDCLLPFTAPPPVRGLELCVQNAQEERFTDKRRQDSPESQHFIYNCGNGVIGETTKQESSDKLKTSHRVLSGMRSPHTNGPILGEEGTLQPLDSTIVTSYVDVITQATFTETCGKTSSQPVTGQKSVYSTLENKVSVPHATMQTKTGALQDPLQHSSPSDNECQPSLDRKDDNRGCLMMNLEPVTPMPETNADVAVQTEAVNGADKPKTFNQELIKQESPATSPRHPISTLEKVPSQGLKDSPPLTVAGQKGTNCLCSSSVSRERLENEGCSLQNEMPPPVSSPPDKAAVMAALSLVRSSSYSLPSEEVRHTQDVPLQTQSLVSVSSEERREPTQGEAGSSPPSAALGRKRSLPCTASRHSISDGSLELRKNDKSGLKSENTNFESCNSVFIEPVSLSANREEVSLEVSEEDSDIDLITVSPPPSPKEEMPAGKIEPLQEALVPRSELQDVAEEIGEPEKATLAESGELTSADSVSVSPAMSEEPVENKEREGDNLQPVTLILSKESCTLEITEEINVTSDFPFDSLIEEVSPASSPDTSVPAEETQSSQAVSPCGSKLHGAPCEKSNRLSQLESGDVGTAEAELSFVGPACPVGQDHLTQVQQTRRSAEVPLPVPHRPGREGGLTLPGQINEERVPGERDKDLSFSEKVQHCSAEENRSGSTAGYKGASAPSLEKLVASGNPLQPMSVENRNLDLKHLILESSEPPFSPRKIIENESRTDTLVSASAPSGLVTASLKQQLSPRDIQINLCRGDVTAHEGGRLPAKSTSTGSVGAACAAQARGHSEVPALGSSSGSAALTHYMRPISVKPEFQTQEIPAVRMASLLKNSETKVESHEEAAGLSTTGPQSNTAFPPKGEQKATHTLPGISTYETDLWDVGAFSAYAGLHPNAAASRENLSKEEPSAAFAPEPFDTSVSGFSTDQVDREDTRPELMTKAGSETRGRDSGPGVGMNSDMHYEPLSGDSDLDLLGDCSNLKLDSEDSYTLRGSHTRRKKTAAPDGYGLMMSLHSSAREDWGCSSWVPGVDTGLLPRHCTGGVKKEDARVPCYVQIRDLHGVSRTYANFTVTKELKDTPRSVHSPRRHLSFTANRSLLNSWTGTQRVADDLTQNTLDLEYLRFVYKLKQTLKNGDCQHSTSSASVFPRESPIQVATEAFPLTKMSEAPFLHPSSRSRSPLRVTVVHSDPRQQNQPPRGHTSGSLDGSCSFRKESCGHSRDLTDPHRNQTASCHLHKLKYNSTLKECRSDISLILSEYAELGQAVMNSDQVVLQDKALSDASGEATPQAVCPPFPRQSASYEDMITDLCSSLHVKLKSVMKEACKSTFLFYLVETEDRSFFVRTKNLLRKGGHTEVEPQRFCQALHRESHTLVIIIRNEDIASRLHQIPSLLKLKRLPGVIFAGIDSPGDVLDHTYQELFCAGGFVVSDDKILEALTLVQLKEIVKILEELNGNGRWKWLLHYRENRKLRDDRRVDSTAHKKNMILKSYQGANIIELLHYHQCDSRSSTKTEILKCLINLQIQHIDARFAVFLTDKPTVSREIFENSGILVTDVNGFIENIQEVAAPFRSSYW</sequence>
<dbReference type="GO" id="GO:0045814">
    <property type="term" value="P:negative regulation of gene expression, epigenetic"/>
    <property type="evidence" value="ECO:0007669"/>
    <property type="project" value="InterPro"/>
</dbReference>
<proteinExistence type="inferred from homology"/>
<evidence type="ECO:0000313" key="8">
    <source>
        <dbReference type="RefSeq" id="XP_008050535.1"/>
    </source>
</evidence>
<feature type="compositionally biased region" description="Basic and acidic residues" evidence="2">
    <location>
        <begin position="1793"/>
        <end position="1815"/>
    </location>
</feature>
<dbReference type="CTD" id="54906"/>
<dbReference type="PANTHER" id="PTHR16207">
    <property type="entry name" value="SET DOMAIN-CONTAINING PROTEIN"/>
    <property type="match status" value="1"/>
</dbReference>
<feature type="region of interest" description="Disordered" evidence="2">
    <location>
        <begin position="836"/>
        <end position="871"/>
    </location>
</feature>
<feature type="compositionally biased region" description="Basic and acidic residues" evidence="2">
    <location>
        <begin position="317"/>
        <end position="330"/>
    </location>
</feature>
<dbReference type="Pfam" id="PF23314">
    <property type="entry name" value="TASOR_alpha-beta"/>
    <property type="match status" value="1"/>
</dbReference>
<evidence type="ECO:0000259" key="5">
    <source>
        <dbReference type="Pfam" id="PF23314"/>
    </source>
</evidence>
<dbReference type="GeneID" id="103254208"/>
<feature type="region of interest" description="Disordered" evidence="2">
    <location>
        <begin position="1175"/>
        <end position="1236"/>
    </location>
</feature>
<feature type="domain" description="Golgi associated RAB2 interactor protein-like Rab2B-binding" evidence="3">
    <location>
        <begin position="94"/>
        <end position="166"/>
    </location>
</feature>
<dbReference type="InterPro" id="IPR046432">
    <property type="entry name" value="TASOR"/>
</dbReference>
<dbReference type="InterPro" id="IPR056242">
    <property type="entry name" value="PIN_TASOR"/>
</dbReference>
<feature type="domain" description="TASOR PIN" evidence="6">
    <location>
        <begin position="2288"/>
        <end position="2427"/>
    </location>
</feature>
<comment type="similarity">
    <text evidence="1">Belongs to the TASOR family.</text>
</comment>
<feature type="region of interest" description="Disordered" evidence="2">
    <location>
        <begin position="1317"/>
        <end position="1369"/>
    </location>
</feature>
<feature type="region of interest" description="Disordered" evidence="2">
    <location>
        <begin position="2049"/>
        <end position="2070"/>
    </location>
</feature>
<organism evidence="7 8">
    <name type="scientific">Carlito syrichta</name>
    <name type="common">Philippine tarsier</name>
    <name type="synonym">Tarsius syrichta</name>
    <dbReference type="NCBI Taxonomy" id="1868482"/>
    <lineage>
        <taxon>Eukaryota</taxon>
        <taxon>Metazoa</taxon>
        <taxon>Chordata</taxon>
        <taxon>Craniata</taxon>
        <taxon>Vertebrata</taxon>
        <taxon>Euteleostomi</taxon>
        <taxon>Mammalia</taxon>
        <taxon>Eutheria</taxon>
        <taxon>Euarchontoglires</taxon>
        <taxon>Primates</taxon>
        <taxon>Haplorrhini</taxon>
        <taxon>Tarsiiformes</taxon>
        <taxon>Tarsiidae</taxon>
        <taxon>Carlito</taxon>
    </lineage>
</organism>
<accession>A0A1U7SYD9</accession>
<feature type="region of interest" description="Disordered" evidence="2">
    <location>
        <begin position="545"/>
        <end position="631"/>
    </location>
</feature>
<feature type="compositionally biased region" description="Polar residues" evidence="2">
    <location>
        <begin position="1338"/>
        <end position="1349"/>
    </location>
</feature>
<evidence type="ECO:0000313" key="7">
    <source>
        <dbReference type="Proteomes" id="UP000189704"/>
    </source>
</evidence>
<dbReference type="GO" id="GO:0005654">
    <property type="term" value="C:nucleoplasm"/>
    <property type="evidence" value="ECO:0007669"/>
    <property type="project" value="TreeGrafter"/>
</dbReference>
<dbReference type="InterPro" id="IPR056243">
    <property type="entry name" value="TASOR_ab_dom"/>
</dbReference>
<feature type="region of interest" description="Disordered" evidence="2">
    <location>
        <begin position="1276"/>
        <end position="1301"/>
    </location>
</feature>
<feature type="compositionally biased region" description="Basic and acidic residues" evidence="2">
    <location>
        <begin position="1502"/>
        <end position="1516"/>
    </location>
</feature>
<feature type="compositionally biased region" description="Polar residues" evidence="2">
    <location>
        <begin position="1712"/>
        <end position="1722"/>
    </location>
</feature>
<dbReference type="RefSeq" id="XP_008050535.1">
    <property type="nucleotide sequence ID" value="XM_008052344.1"/>
</dbReference>
<feature type="region of interest" description="Disordered" evidence="2">
    <location>
        <begin position="317"/>
        <end position="336"/>
    </location>
</feature>
<dbReference type="OrthoDB" id="5960959at2759"/>
<feature type="compositionally biased region" description="Polar residues" evidence="2">
    <location>
        <begin position="1019"/>
        <end position="1034"/>
    </location>
</feature>
<feature type="region of interest" description="Disordered" evidence="2">
    <location>
        <begin position="1389"/>
        <end position="1451"/>
    </location>
</feature>
<feature type="region of interest" description="Disordered" evidence="2">
    <location>
        <begin position="1701"/>
        <end position="1733"/>
    </location>
</feature>
<feature type="region of interest" description="Disordered" evidence="2">
    <location>
        <begin position="1470"/>
        <end position="1516"/>
    </location>
</feature>
<feature type="compositionally biased region" description="Polar residues" evidence="2">
    <location>
        <begin position="2055"/>
        <end position="2070"/>
    </location>
</feature>
<feature type="region of interest" description="Disordered" evidence="2">
    <location>
        <begin position="1765"/>
        <end position="1824"/>
    </location>
</feature>
<feature type="region of interest" description="Disordered" evidence="2">
    <location>
        <begin position="418"/>
        <end position="491"/>
    </location>
</feature>
<keyword evidence="7" id="KW-1185">Reference proteome</keyword>
<evidence type="ECO:0000256" key="2">
    <source>
        <dbReference type="SAM" id="MobiDB-lite"/>
    </source>
</evidence>